<dbReference type="Pfam" id="PF02602">
    <property type="entry name" value="HEM4"/>
    <property type="match status" value="1"/>
</dbReference>
<sequence length="224" mass="23713">MTHILAIRPEPGLTSTIISARALGLAVTGTPLFEVRPLDWEAPDPAQIDALLIGSANAIRHGGVNLAHFLDKPVHAVGKSTEKTARQAGFQIGSVGSGGLQNVLDALHAPLRLLRIAGADHVPLDPPKGVNIHKVIAYKSVALPLEPAVMDHDGNRSIVLLHSAAAAEHFANECNRLGFDKGRIELAVLGPRIASAAGKDWRAIHVSERPDDAALLAMVDRLCQ</sequence>
<protein>
    <submittedName>
        <fullName evidence="2">Uroporphyrinogen-III synthase</fullName>
    </submittedName>
</protein>
<comment type="caution">
    <text evidence="2">The sequence shown here is derived from an EMBL/GenBank/DDBJ whole genome shotgun (WGS) entry which is preliminary data.</text>
</comment>
<dbReference type="InterPro" id="IPR003754">
    <property type="entry name" value="4pyrrol_synth_uPrphyn_synth"/>
</dbReference>
<dbReference type="GO" id="GO:0033014">
    <property type="term" value="P:tetrapyrrole biosynthetic process"/>
    <property type="evidence" value="ECO:0007669"/>
    <property type="project" value="InterPro"/>
</dbReference>
<gene>
    <name evidence="2" type="ORF">FGU71_09945</name>
</gene>
<dbReference type="EMBL" id="VHJK01000001">
    <property type="protein sequence ID" value="TRD12148.1"/>
    <property type="molecule type" value="Genomic_DNA"/>
</dbReference>
<keyword evidence="3" id="KW-1185">Reference proteome</keyword>
<accession>A0A547PDD7</accession>
<feature type="domain" description="Tetrapyrrole biosynthesis uroporphyrinogen III synthase" evidence="1">
    <location>
        <begin position="21"/>
        <end position="216"/>
    </location>
</feature>
<dbReference type="RefSeq" id="WP_142788421.1">
    <property type="nucleotide sequence ID" value="NZ_VHJK01000001.1"/>
</dbReference>
<evidence type="ECO:0000259" key="1">
    <source>
        <dbReference type="Pfam" id="PF02602"/>
    </source>
</evidence>
<evidence type="ECO:0000313" key="3">
    <source>
        <dbReference type="Proteomes" id="UP000316343"/>
    </source>
</evidence>
<dbReference type="Gene3D" id="3.40.50.10090">
    <property type="match status" value="2"/>
</dbReference>
<organism evidence="2 3">
    <name type="scientific">Erythrobacter insulae</name>
    <dbReference type="NCBI Taxonomy" id="2584124"/>
    <lineage>
        <taxon>Bacteria</taxon>
        <taxon>Pseudomonadati</taxon>
        <taxon>Pseudomonadota</taxon>
        <taxon>Alphaproteobacteria</taxon>
        <taxon>Sphingomonadales</taxon>
        <taxon>Erythrobacteraceae</taxon>
        <taxon>Erythrobacter/Porphyrobacter group</taxon>
        <taxon>Erythrobacter</taxon>
    </lineage>
</organism>
<dbReference type="OrthoDB" id="7424801at2"/>
<proteinExistence type="predicted"/>
<reference evidence="2 3" key="1">
    <citation type="submission" date="2019-06" db="EMBL/GenBank/DDBJ databases">
        <title>Erythrobacter insulae sp. nov., isolated from a tidal flat.</title>
        <authorList>
            <person name="Yoon J.-H."/>
        </authorList>
    </citation>
    <scope>NUCLEOTIDE SEQUENCE [LARGE SCALE GENOMIC DNA]</scope>
    <source>
        <strain evidence="2 3">JBTF-M21</strain>
    </source>
</reference>
<dbReference type="GO" id="GO:0004852">
    <property type="term" value="F:uroporphyrinogen-III synthase activity"/>
    <property type="evidence" value="ECO:0007669"/>
    <property type="project" value="InterPro"/>
</dbReference>
<dbReference type="InterPro" id="IPR036108">
    <property type="entry name" value="4pyrrol_syn_uPrphyn_synt_sf"/>
</dbReference>
<dbReference type="SUPFAM" id="SSF69618">
    <property type="entry name" value="HemD-like"/>
    <property type="match status" value="1"/>
</dbReference>
<name>A0A547PDD7_9SPHN</name>
<dbReference type="CDD" id="cd06578">
    <property type="entry name" value="HemD"/>
    <property type="match status" value="1"/>
</dbReference>
<evidence type="ECO:0000313" key="2">
    <source>
        <dbReference type="EMBL" id="TRD12148.1"/>
    </source>
</evidence>
<dbReference type="Proteomes" id="UP000316343">
    <property type="component" value="Unassembled WGS sequence"/>
</dbReference>
<dbReference type="AlphaFoldDB" id="A0A547PDD7"/>